<reference evidence="14" key="1">
    <citation type="submission" date="2016-10" db="EMBL/GenBank/DDBJ databases">
        <authorList>
            <person name="Varghese N."/>
            <person name="Submissions S."/>
        </authorList>
    </citation>
    <scope>NUCLEOTIDE SEQUENCE [LARGE SCALE GENOMIC DNA]</scope>
    <source>
        <strain evidence="14">Gh-67</strain>
    </source>
</reference>
<evidence type="ECO:0000256" key="12">
    <source>
        <dbReference type="RuleBase" id="RU004516"/>
    </source>
</evidence>
<dbReference type="PANTHER" id="PTHR42743">
    <property type="entry name" value="AMINO-ACID AMINOTRANSFERASE"/>
    <property type="match status" value="1"/>
</dbReference>
<keyword evidence="13" id="KW-0808">Transferase</keyword>
<protein>
    <recommendedName>
        <fullName evidence="6">branched-chain-amino-acid transaminase</fullName>
        <ecNumber evidence="6">2.6.1.42</ecNumber>
    </recommendedName>
</protein>
<dbReference type="GO" id="GO:0046394">
    <property type="term" value="P:carboxylic acid biosynthetic process"/>
    <property type="evidence" value="ECO:0007669"/>
    <property type="project" value="UniProtKB-ARBA"/>
</dbReference>
<dbReference type="InterPro" id="IPR043132">
    <property type="entry name" value="BCAT-like_C"/>
</dbReference>
<dbReference type="PROSITE" id="PS00770">
    <property type="entry name" value="AA_TRANSFER_CLASS_4"/>
    <property type="match status" value="1"/>
</dbReference>
<sequence>MMPVFINFNGEYLPQNTPLLTIGNRGFKYGDGLFESMRLMKGKLKFAELHADRLQRGMKALKIDGYSQMDTWFLNEIVSELARRNKVKHGRLRLTVYRDAEGFYTPTQNKMGYCLELTPSEEPRYFLNEKGLIMDVFTELPKPSNYLSNIKTCNSLIYVMAGLYKTQNKLDDVFLLNQSGNLCEASSSNIFINYQNHLYTPALSEGCVEGVMRQVVIKLAKENNIDITEAQINPDILYEADEVFLTNATRGIQTVMGFGVRRYFNQYSKVLMDELNKL</sequence>
<comment type="catalytic activity">
    <reaction evidence="8">
        <text>L-valine + 2-oxoglutarate = 3-methyl-2-oxobutanoate + L-glutamate</text>
        <dbReference type="Rhea" id="RHEA:24813"/>
        <dbReference type="ChEBI" id="CHEBI:11851"/>
        <dbReference type="ChEBI" id="CHEBI:16810"/>
        <dbReference type="ChEBI" id="CHEBI:29985"/>
        <dbReference type="ChEBI" id="CHEBI:57762"/>
        <dbReference type="EC" id="2.6.1.42"/>
    </reaction>
</comment>
<organism evidence="13 14">
    <name type="scientific">Mucilaginibacter gossypii</name>
    <dbReference type="NCBI Taxonomy" id="551996"/>
    <lineage>
        <taxon>Bacteria</taxon>
        <taxon>Pseudomonadati</taxon>
        <taxon>Bacteroidota</taxon>
        <taxon>Sphingobacteriia</taxon>
        <taxon>Sphingobacteriales</taxon>
        <taxon>Sphingobacteriaceae</taxon>
        <taxon>Mucilaginibacter</taxon>
    </lineage>
</organism>
<dbReference type="Gene3D" id="3.20.10.10">
    <property type="entry name" value="D-amino Acid Aminotransferase, subunit A, domain 2"/>
    <property type="match status" value="1"/>
</dbReference>
<accession>A0A1G8L7J5</accession>
<dbReference type="CDD" id="cd00449">
    <property type="entry name" value="PLPDE_IV"/>
    <property type="match status" value="1"/>
</dbReference>
<dbReference type="Gene3D" id="3.30.470.10">
    <property type="match status" value="1"/>
</dbReference>
<dbReference type="PANTHER" id="PTHR42743:SF11">
    <property type="entry name" value="AMINODEOXYCHORISMATE LYASE"/>
    <property type="match status" value="1"/>
</dbReference>
<comment type="catalytic activity">
    <reaction evidence="10">
        <text>L-leucine + 2-oxoglutarate = 4-methyl-2-oxopentanoate + L-glutamate</text>
        <dbReference type="Rhea" id="RHEA:18321"/>
        <dbReference type="ChEBI" id="CHEBI:16810"/>
        <dbReference type="ChEBI" id="CHEBI:17865"/>
        <dbReference type="ChEBI" id="CHEBI:29985"/>
        <dbReference type="ChEBI" id="CHEBI:57427"/>
        <dbReference type="EC" id="2.6.1.42"/>
    </reaction>
</comment>
<evidence type="ECO:0000256" key="1">
    <source>
        <dbReference type="ARBA" id="ARBA00001933"/>
    </source>
</evidence>
<dbReference type="GO" id="GO:0004084">
    <property type="term" value="F:branched-chain-amino-acid transaminase activity"/>
    <property type="evidence" value="ECO:0007669"/>
    <property type="project" value="UniProtKB-EC"/>
</dbReference>
<dbReference type="InterPro" id="IPR036038">
    <property type="entry name" value="Aminotransferase-like"/>
</dbReference>
<keyword evidence="13" id="KW-0032">Aminotransferase</keyword>
<dbReference type="STRING" id="551996.SAMN05192573_12265"/>
<dbReference type="EC" id="2.6.1.42" evidence="6"/>
<proteinExistence type="inferred from homology"/>
<evidence type="ECO:0000313" key="13">
    <source>
        <dbReference type="EMBL" id="SDI51507.1"/>
    </source>
</evidence>
<comment type="catalytic activity">
    <reaction evidence="9">
        <text>L-isoleucine + 2-oxoglutarate = (S)-3-methyl-2-oxopentanoate + L-glutamate</text>
        <dbReference type="Rhea" id="RHEA:24801"/>
        <dbReference type="ChEBI" id="CHEBI:16810"/>
        <dbReference type="ChEBI" id="CHEBI:29985"/>
        <dbReference type="ChEBI" id="CHEBI:35146"/>
        <dbReference type="ChEBI" id="CHEBI:58045"/>
        <dbReference type="EC" id="2.6.1.42"/>
    </reaction>
</comment>
<evidence type="ECO:0000256" key="3">
    <source>
        <dbReference type="ARBA" id="ARBA00004931"/>
    </source>
</evidence>
<dbReference type="Proteomes" id="UP000199705">
    <property type="component" value="Unassembled WGS sequence"/>
</dbReference>
<evidence type="ECO:0000256" key="10">
    <source>
        <dbReference type="ARBA" id="ARBA00049229"/>
    </source>
</evidence>
<evidence type="ECO:0000256" key="7">
    <source>
        <dbReference type="ARBA" id="ARBA00022898"/>
    </source>
</evidence>
<dbReference type="RefSeq" id="WP_091175305.1">
    <property type="nucleotide sequence ID" value="NZ_FNCG01000022.1"/>
</dbReference>
<dbReference type="SUPFAM" id="SSF56752">
    <property type="entry name" value="D-aminoacid aminotransferase-like PLP-dependent enzymes"/>
    <property type="match status" value="1"/>
</dbReference>
<dbReference type="InterPro" id="IPR018300">
    <property type="entry name" value="Aminotrans_IV_CS"/>
</dbReference>
<name>A0A1G8L7J5_9SPHI</name>
<evidence type="ECO:0000256" key="11">
    <source>
        <dbReference type="RuleBase" id="RU004106"/>
    </source>
</evidence>
<dbReference type="InterPro" id="IPR001544">
    <property type="entry name" value="Aminotrans_IV"/>
</dbReference>
<evidence type="ECO:0000256" key="5">
    <source>
        <dbReference type="ARBA" id="ARBA00009320"/>
    </source>
</evidence>
<evidence type="ECO:0000256" key="9">
    <source>
        <dbReference type="ARBA" id="ARBA00048798"/>
    </source>
</evidence>
<comment type="pathway">
    <text evidence="4">Amino-acid biosynthesis; L-leucine biosynthesis; L-leucine from 3-methyl-2-oxobutanoate: step 4/4.</text>
</comment>
<dbReference type="InterPro" id="IPR050571">
    <property type="entry name" value="Class-IV_PLP-Dep_Aminotrnsfr"/>
</dbReference>
<keyword evidence="7 12" id="KW-0663">Pyridoxal phosphate</keyword>
<dbReference type="Pfam" id="PF01063">
    <property type="entry name" value="Aminotran_4"/>
    <property type="match status" value="1"/>
</dbReference>
<evidence type="ECO:0000256" key="8">
    <source>
        <dbReference type="ARBA" id="ARBA00048212"/>
    </source>
</evidence>
<keyword evidence="14" id="KW-1185">Reference proteome</keyword>
<evidence type="ECO:0000256" key="4">
    <source>
        <dbReference type="ARBA" id="ARBA00005072"/>
    </source>
</evidence>
<evidence type="ECO:0000313" key="14">
    <source>
        <dbReference type="Proteomes" id="UP000199705"/>
    </source>
</evidence>
<evidence type="ECO:0000256" key="6">
    <source>
        <dbReference type="ARBA" id="ARBA00013053"/>
    </source>
</evidence>
<dbReference type="AlphaFoldDB" id="A0A1G8L7J5"/>
<evidence type="ECO:0000256" key="2">
    <source>
        <dbReference type="ARBA" id="ARBA00004824"/>
    </source>
</evidence>
<dbReference type="InterPro" id="IPR043131">
    <property type="entry name" value="BCAT-like_N"/>
</dbReference>
<gene>
    <name evidence="13" type="ORF">SAMN05192573_12265</name>
</gene>
<comment type="pathway">
    <text evidence="2">Amino-acid biosynthesis; L-isoleucine biosynthesis; L-isoleucine from 2-oxobutanoate: step 4/4.</text>
</comment>
<dbReference type="EMBL" id="FNCG01000022">
    <property type="protein sequence ID" value="SDI51507.1"/>
    <property type="molecule type" value="Genomic_DNA"/>
</dbReference>
<comment type="cofactor">
    <cofactor evidence="1 12">
        <name>pyridoxal 5'-phosphate</name>
        <dbReference type="ChEBI" id="CHEBI:597326"/>
    </cofactor>
</comment>
<comment type="pathway">
    <text evidence="3">Amino-acid biosynthesis; L-valine biosynthesis; L-valine from pyruvate: step 4/4.</text>
</comment>
<comment type="similarity">
    <text evidence="5 11">Belongs to the class-IV pyridoxal-phosphate-dependent aminotransferase family.</text>
</comment>